<organism evidence="3 4">
    <name type="scientific">Auricularia subglabra (strain TFB-10046 / SS5)</name>
    <name type="common">White-rot fungus</name>
    <name type="synonym">Auricularia delicata (strain TFB10046)</name>
    <dbReference type="NCBI Taxonomy" id="717982"/>
    <lineage>
        <taxon>Eukaryota</taxon>
        <taxon>Fungi</taxon>
        <taxon>Dikarya</taxon>
        <taxon>Basidiomycota</taxon>
        <taxon>Agaricomycotina</taxon>
        <taxon>Agaricomycetes</taxon>
        <taxon>Auriculariales</taxon>
        <taxon>Auriculariaceae</taxon>
        <taxon>Auricularia</taxon>
    </lineage>
</organism>
<gene>
    <name evidence="3" type="ORF">AURDEDRAFT_177675</name>
</gene>
<feature type="compositionally biased region" description="Basic and acidic residues" evidence="1">
    <location>
        <begin position="396"/>
        <end position="409"/>
    </location>
</feature>
<evidence type="ECO:0000256" key="1">
    <source>
        <dbReference type="SAM" id="MobiDB-lite"/>
    </source>
</evidence>
<feature type="compositionally biased region" description="Low complexity" evidence="1">
    <location>
        <begin position="572"/>
        <end position="582"/>
    </location>
</feature>
<keyword evidence="2" id="KW-0732">Signal</keyword>
<evidence type="ECO:0000313" key="3">
    <source>
        <dbReference type="EMBL" id="EJD33250.1"/>
    </source>
</evidence>
<keyword evidence="4" id="KW-1185">Reference proteome</keyword>
<feature type="compositionally biased region" description="Polar residues" evidence="1">
    <location>
        <begin position="370"/>
        <end position="379"/>
    </location>
</feature>
<proteinExistence type="predicted"/>
<dbReference type="AlphaFoldDB" id="J0WN33"/>
<feature type="compositionally biased region" description="Polar residues" evidence="1">
    <location>
        <begin position="152"/>
        <end position="165"/>
    </location>
</feature>
<feature type="region of interest" description="Disordered" evidence="1">
    <location>
        <begin position="254"/>
        <end position="420"/>
    </location>
</feature>
<feature type="signal peptide" evidence="2">
    <location>
        <begin position="1"/>
        <end position="27"/>
    </location>
</feature>
<dbReference type="KEGG" id="adl:AURDEDRAFT_177675"/>
<feature type="compositionally biased region" description="Polar residues" evidence="1">
    <location>
        <begin position="178"/>
        <end position="187"/>
    </location>
</feature>
<evidence type="ECO:0000313" key="4">
    <source>
        <dbReference type="Proteomes" id="UP000006514"/>
    </source>
</evidence>
<protein>
    <submittedName>
        <fullName evidence="3">Uncharacterized protein</fullName>
    </submittedName>
</protein>
<feature type="compositionally biased region" description="Pro residues" evidence="1">
    <location>
        <begin position="596"/>
        <end position="605"/>
    </location>
</feature>
<feature type="region of interest" description="Disordered" evidence="1">
    <location>
        <begin position="572"/>
        <end position="626"/>
    </location>
</feature>
<feature type="compositionally biased region" description="Basic and acidic residues" evidence="1">
    <location>
        <begin position="337"/>
        <end position="350"/>
    </location>
</feature>
<feature type="chain" id="PRO_5003740970" evidence="2">
    <location>
        <begin position="28"/>
        <end position="626"/>
    </location>
</feature>
<accession>J0WN33</accession>
<dbReference type="EMBL" id="JH688342">
    <property type="protein sequence ID" value="EJD33250.1"/>
    <property type="molecule type" value="Genomic_DNA"/>
</dbReference>
<name>J0WN33_AURST</name>
<reference evidence="4" key="1">
    <citation type="journal article" date="2012" name="Science">
        <title>The Paleozoic origin of enzymatic lignin decomposition reconstructed from 31 fungal genomes.</title>
        <authorList>
            <person name="Floudas D."/>
            <person name="Binder M."/>
            <person name="Riley R."/>
            <person name="Barry K."/>
            <person name="Blanchette R.A."/>
            <person name="Henrissat B."/>
            <person name="Martinez A.T."/>
            <person name="Otillar R."/>
            <person name="Spatafora J.W."/>
            <person name="Yadav J.S."/>
            <person name="Aerts A."/>
            <person name="Benoit I."/>
            <person name="Boyd A."/>
            <person name="Carlson A."/>
            <person name="Copeland A."/>
            <person name="Coutinho P.M."/>
            <person name="de Vries R.P."/>
            <person name="Ferreira P."/>
            <person name="Findley K."/>
            <person name="Foster B."/>
            <person name="Gaskell J."/>
            <person name="Glotzer D."/>
            <person name="Gorecki P."/>
            <person name="Heitman J."/>
            <person name="Hesse C."/>
            <person name="Hori C."/>
            <person name="Igarashi K."/>
            <person name="Jurgens J.A."/>
            <person name="Kallen N."/>
            <person name="Kersten P."/>
            <person name="Kohler A."/>
            <person name="Kuees U."/>
            <person name="Kumar T.K.A."/>
            <person name="Kuo A."/>
            <person name="LaButti K."/>
            <person name="Larrondo L.F."/>
            <person name="Lindquist E."/>
            <person name="Ling A."/>
            <person name="Lombard V."/>
            <person name="Lucas S."/>
            <person name="Lundell T."/>
            <person name="Martin R."/>
            <person name="McLaughlin D.J."/>
            <person name="Morgenstern I."/>
            <person name="Morin E."/>
            <person name="Murat C."/>
            <person name="Nagy L.G."/>
            <person name="Nolan M."/>
            <person name="Ohm R.A."/>
            <person name="Patyshakuliyeva A."/>
            <person name="Rokas A."/>
            <person name="Ruiz-Duenas F.J."/>
            <person name="Sabat G."/>
            <person name="Salamov A."/>
            <person name="Samejima M."/>
            <person name="Schmutz J."/>
            <person name="Slot J.C."/>
            <person name="St John F."/>
            <person name="Stenlid J."/>
            <person name="Sun H."/>
            <person name="Sun S."/>
            <person name="Syed K."/>
            <person name="Tsang A."/>
            <person name="Wiebenga A."/>
            <person name="Young D."/>
            <person name="Pisabarro A."/>
            <person name="Eastwood D.C."/>
            <person name="Martin F."/>
            <person name="Cullen D."/>
            <person name="Grigoriev I.V."/>
            <person name="Hibbett D.S."/>
        </authorList>
    </citation>
    <scope>NUCLEOTIDE SEQUENCE [LARGE SCALE GENOMIC DNA]</scope>
    <source>
        <strain evidence="4">TFB10046</strain>
    </source>
</reference>
<dbReference type="InParanoid" id="J0WN33"/>
<evidence type="ECO:0000256" key="2">
    <source>
        <dbReference type="SAM" id="SignalP"/>
    </source>
</evidence>
<dbReference type="Proteomes" id="UP000006514">
    <property type="component" value="Unassembled WGS sequence"/>
</dbReference>
<feature type="compositionally biased region" description="Polar residues" evidence="1">
    <location>
        <begin position="298"/>
        <end position="328"/>
    </location>
</feature>
<feature type="region of interest" description="Disordered" evidence="1">
    <location>
        <begin position="127"/>
        <end position="204"/>
    </location>
</feature>
<sequence>MNANSALISLTLFGCATFYLLSTSSLCKPTTTRIQALAATITTTLDDAHLILCHTSRTILDEAMQCARGTLVAYQYILDAYRAQRLPTYKSLSFTSASLHPVLAPDALLVSIPNFFASYHPVDQPTTAAPRVRLDSPPVHHPQTEPPAPSCSRGSSHPVHSTSPVLQRPSLFPPPPQSLRTSQTPCRTTLPAPPSPQPSGTVPVPVSLVQRDHAMHTAHDALDCALPNIHTTPRCPSCPARRPQLPLAPLRAPRHQARQAAQGAPYASARRVHTTRPAPARIAPCSEPPTASIRATRDSTTALPVHTTQAAHDNRRASSPNSHMTHTNPPRPSQRPDLPRQTRRASRERTSAAPEPPSHATPEARHPSSDAHTAPSSLSRPAPHARCAVPVPGDAPDPHGRPSPRDGRPPTDAPPNTAPAITRSLRPAAVPLIPIPPFALPSRNPFSFQEMRVWTGAFVGWIAEYTSRVDVPFTPSSIPLLSQLLYQVVSHLNLAPAFPNLLYLFQAPDDLSPHTLTACLRKYSYFADIIQDVMKAAQDMGIKRNHRILADADIPALLRQAARRYAARRPRLQAPEIRTPLRPALPPPLATRARPNPNPCPPKPVSGPSRRRLLLKPWSIAPPTAP</sequence>